<feature type="transmembrane region" description="Helical" evidence="21">
    <location>
        <begin position="178"/>
        <end position="196"/>
    </location>
</feature>
<evidence type="ECO:0000256" key="21">
    <source>
        <dbReference type="SAM" id="Phobius"/>
    </source>
</evidence>
<keyword evidence="24" id="KW-1185">Reference proteome</keyword>
<evidence type="ECO:0000256" key="15">
    <source>
        <dbReference type="ARBA" id="ARBA00023180"/>
    </source>
</evidence>
<keyword evidence="14" id="KW-0869">Chloride channel</keyword>
<comment type="similarity">
    <text evidence="2">Belongs to the tweety family.</text>
</comment>
<evidence type="ECO:0000259" key="22">
    <source>
        <dbReference type="PROSITE" id="PS50103"/>
    </source>
</evidence>
<feature type="transmembrane region" description="Helical" evidence="21">
    <location>
        <begin position="67"/>
        <end position="94"/>
    </location>
</feature>
<keyword evidence="8 18" id="KW-0479">Metal-binding</keyword>
<evidence type="ECO:0000256" key="6">
    <source>
        <dbReference type="ARBA" id="ARBA00022475"/>
    </source>
</evidence>
<evidence type="ECO:0000256" key="8">
    <source>
        <dbReference type="ARBA" id="ARBA00022723"/>
    </source>
</evidence>
<keyword evidence="19" id="KW-0175">Coiled coil</keyword>
<keyword evidence="15" id="KW-0325">Glycoprotein</keyword>
<evidence type="ECO:0000256" key="20">
    <source>
        <dbReference type="SAM" id="MobiDB-lite"/>
    </source>
</evidence>
<dbReference type="PANTHER" id="PTHR12681">
    <property type="entry name" value="ZINC FINGER-CONTAINING PROTEIN P48ZNF"/>
    <property type="match status" value="1"/>
</dbReference>
<protein>
    <recommendedName>
        <fullName evidence="4">Zinc finger CCCH domain-containing protein 15</fullName>
    </recommendedName>
</protein>
<evidence type="ECO:0000256" key="13">
    <source>
        <dbReference type="ARBA" id="ARBA00023136"/>
    </source>
</evidence>
<comment type="similarity">
    <text evidence="3">Belongs to the ZC3H15/TMA46 family.</text>
</comment>
<organism evidence="23 24">
    <name type="scientific">Oikopleura dioica</name>
    <name type="common">Tunicate</name>
    <dbReference type="NCBI Taxonomy" id="34765"/>
    <lineage>
        <taxon>Eukaryota</taxon>
        <taxon>Metazoa</taxon>
        <taxon>Chordata</taxon>
        <taxon>Tunicata</taxon>
        <taxon>Appendicularia</taxon>
        <taxon>Copelata</taxon>
        <taxon>Oikopleuridae</taxon>
        <taxon>Oikopleura</taxon>
    </lineage>
</organism>
<feature type="transmembrane region" description="Helical" evidence="21">
    <location>
        <begin position="341"/>
        <end position="362"/>
    </location>
</feature>
<feature type="domain" description="C3H1-type" evidence="22">
    <location>
        <begin position="528"/>
        <end position="565"/>
    </location>
</feature>
<feature type="transmembrane region" description="Helical" evidence="21">
    <location>
        <begin position="208"/>
        <end position="227"/>
    </location>
</feature>
<dbReference type="Pfam" id="PF04906">
    <property type="entry name" value="Tweety"/>
    <property type="match status" value="1"/>
</dbReference>
<keyword evidence="17" id="KW-0407">Ion channel</keyword>
<comment type="subcellular location">
    <subcellularLocation>
        <location evidence="1">Cell membrane</location>
        <topology evidence="1">Multi-pass membrane protein</topology>
    </subcellularLocation>
</comment>
<dbReference type="InterPro" id="IPR006990">
    <property type="entry name" value="Tweety"/>
</dbReference>
<evidence type="ECO:0000256" key="3">
    <source>
        <dbReference type="ARBA" id="ARBA00010043"/>
    </source>
</evidence>
<name>A0ABN7SF09_OIKDI</name>
<keyword evidence="7 21" id="KW-0812">Transmembrane</keyword>
<keyword evidence="10 18" id="KW-0862">Zinc</keyword>
<evidence type="ECO:0000256" key="9">
    <source>
        <dbReference type="ARBA" id="ARBA00022771"/>
    </source>
</evidence>
<dbReference type="InterPro" id="IPR032378">
    <property type="entry name" value="ZC3H15/TMA46_C"/>
</dbReference>
<feature type="region of interest" description="Disordered" evidence="20">
    <location>
        <begin position="623"/>
        <end position="661"/>
    </location>
</feature>
<feature type="coiled-coil region" evidence="19">
    <location>
        <begin position="118"/>
        <end position="152"/>
    </location>
</feature>
<evidence type="ECO:0000256" key="17">
    <source>
        <dbReference type="ARBA" id="ARBA00023303"/>
    </source>
</evidence>
<evidence type="ECO:0000256" key="14">
    <source>
        <dbReference type="ARBA" id="ARBA00023173"/>
    </source>
</evidence>
<evidence type="ECO:0000256" key="19">
    <source>
        <dbReference type="SAM" id="Coils"/>
    </source>
</evidence>
<dbReference type="PROSITE" id="PS50103">
    <property type="entry name" value="ZF_C3H1"/>
    <property type="match status" value="1"/>
</dbReference>
<feature type="transmembrane region" description="Helical" evidence="21">
    <location>
        <begin position="20"/>
        <end position="46"/>
    </location>
</feature>
<keyword evidence="5" id="KW-0813">Transport</keyword>
<evidence type="ECO:0000256" key="7">
    <source>
        <dbReference type="ARBA" id="ARBA00022692"/>
    </source>
</evidence>
<keyword evidence="6" id="KW-1003">Cell membrane</keyword>
<keyword evidence="13 21" id="KW-0472">Membrane</keyword>
<evidence type="ECO:0000256" key="11">
    <source>
        <dbReference type="ARBA" id="ARBA00022989"/>
    </source>
</evidence>
<evidence type="ECO:0000256" key="2">
    <source>
        <dbReference type="ARBA" id="ARBA00009849"/>
    </source>
</evidence>
<keyword evidence="9 18" id="KW-0863">Zinc-finger</keyword>
<evidence type="ECO:0000256" key="10">
    <source>
        <dbReference type="ARBA" id="ARBA00022833"/>
    </source>
</evidence>
<feature type="region of interest" description="Disordered" evidence="20">
    <location>
        <begin position="466"/>
        <end position="490"/>
    </location>
</feature>
<evidence type="ECO:0000256" key="16">
    <source>
        <dbReference type="ARBA" id="ARBA00023214"/>
    </source>
</evidence>
<evidence type="ECO:0000256" key="1">
    <source>
        <dbReference type="ARBA" id="ARBA00004651"/>
    </source>
</evidence>
<evidence type="ECO:0000256" key="5">
    <source>
        <dbReference type="ARBA" id="ARBA00022448"/>
    </source>
</evidence>
<sequence>MESLPLPQPFQPDLPQYQESMIFLAVLPFIYLIFVMVVLMIFYCCVDFTTSREGNEKKSCCNWSASFYTISQVILLIASFFALSGVIMICFPSIENINKSAEKFIPEMKDTNLIPKTIASINSQLEAKSEEIDSISAKNDDFRSAVDALEAQLNKDTLMIENFLSTNALETTKTVTTITLWTSVGLFSLFALVAILSKTGVCLKSKNMLIGVTCVSFFAMVLCYLSLTVQLPVAVAVSDYCRNPKESKDSIVKMPDCESDEQLDTLNSALENLQTIHSGLSNHPNINTDTTLTELRNGVKLIIDFGESVKTMLNCEMVESEYAKITEAICTDSRTPFIVGWWAILASSFLVSLFIVTALLIAPCAWRNYDPHNDYGESGYDKGGDEFLPLNRPSHFQQPSYPPARQDGHLTLPSYLCHSSDDLILDRPPNKTPIMPPKKGGGASKKTEAKKKEKLIEDKTFGYPRQEGRCYDDDQKGKVDPKEKAKKADLHVDRRDEEKNKTMEGWTEEELRAAIEKKHGKSNKNAATTTDKICNHFLQAVEDNKYGWFWDCPNGDKCKYRHCLPEGYVLKKDLKKMKDAEKENQISLEDLIERERAALGPGTKITWETFSVWKKKKKEEKKKALEKENKKKKGKAKSGQTTGLTGRELFTFNANMGGDDDEAEDIEFEKEEDDPEEKVFEVGANTFELGASETLLRSKGAVPTSAENRYCWGGDSANKVVVVQEGTSETTTPAEKPAEPAPPAVEVDEDLFGEDLGDIDAELGDLGLEESAS</sequence>
<gene>
    <name evidence="23" type="ORF">OKIOD_LOCUS6399</name>
</gene>
<keyword evidence="11 21" id="KW-1133">Transmembrane helix</keyword>
<evidence type="ECO:0000313" key="24">
    <source>
        <dbReference type="Proteomes" id="UP001158576"/>
    </source>
</evidence>
<reference evidence="23 24" key="1">
    <citation type="submission" date="2021-04" db="EMBL/GenBank/DDBJ databases">
        <authorList>
            <person name="Bliznina A."/>
        </authorList>
    </citation>
    <scope>NUCLEOTIDE SEQUENCE [LARGE SCALE GENOMIC DNA]</scope>
</reference>
<accession>A0ABN7SF09</accession>
<proteinExistence type="inferred from homology"/>
<feature type="region of interest" description="Disordered" evidence="20">
    <location>
        <begin position="426"/>
        <end position="451"/>
    </location>
</feature>
<dbReference type="Gene3D" id="6.20.400.10">
    <property type="match status" value="1"/>
</dbReference>
<dbReference type="EMBL" id="OU015569">
    <property type="protein sequence ID" value="CAG5096910.1"/>
    <property type="molecule type" value="Genomic_DNA"/>
</dbReference>
<evidence type="ECO:0000256" key="12">
    <source>
        <dbReference type="ARBA" id="ARBA00023065"/>
    </source>
</evidence>
<dbReference type="Proteomes" id="UP001158576">
    <property type="component" value="Chromosome XSR"/>
</dbReference>
<dbReference type="PANTHER" id="PTHR12681:SF0">
    <property type="entry name" value="ZINC FINGER CCCH DOMAIN-CONTAINING PROTEIN 15"/>
    <property type="match status" value="1"/>
</dbReference>
<dbReference type="Pfam" id="PF16543">
    <property type="entry name" value="DFRP_C"/>
    <property type="match status" value="1"/>
</dbReference>
<feature type="compositionally biased region" description="Acidic residues" evidence="20">
    <location>
        <begin position="746"/>
        <end position="758"/>
    </location>
</feature>
<evidence type="ECO:0000313" key="23">
    <source>
        <dbReference type="EMBL" id="CAG5096910.1"/>
    </source>
</evidence>
<evidence type="ECO:0000256" key="18">
    <source>
        <dbReference type="PROSITE-ProRule" id="PRU00723"/>
    </source>
</evidence>
<feature type="zinc finger region" description="C3H1-type" evidence="18">
    <location>
        <begin position="528"/>
        <end position="565"/>
    </location>
</feature>
<dbReference type="InterPro" id="IPR000571">
    <property type="entry name" value="Znf_CCCH"/>
</dbReference>
<keyword evidence="12" id="KW-0406">Ion transport</keyword>
<keyword evidence="16" id="KW-0868">Chloride</keyword>
<evidence type="ECO:0000256" key="4">
    <source>
        <dbReference type="ARBA" id="ARBA00015073"/>
    </source>
</evidence>
<feature type="region of interest" description="Disordered" evidence="20">
    <location>
        <begin position="725"/>
        <end position="758"/>
    </location>
</feature>